<keyword evidence="5" id="KW-0963">Cytoplasm</keyword>
<keyword evidence="10" id="KW-0418">Kinase</keyword>
<keyword evidence="26" id="KW-1185">Reference proteome</keyword>
<keyword evidence="14" id="KW-0511">Multifunctional enzyme</keyword>
<dbReference type="KEGG" id="ngi:103735902"/>
<comment type="pathway">
    <text evidence="19">Cofactor biosynthesis; coenzyme A biosynthesis; CoA from (R)-pantothenate: step 5/5.</text>
</comment>
<keyword evidence="13" id="KW-0496">Mitochondrion</keyword>
<evidence type="ECO:0000256" key="8">
    <source>
        <dbReference type="ARBA" id="ARBA00022695"/>
    </source>
</evidence>
<evidence type="ECO:0000256" key="23">
    <source>
        <dbReference type="SAM" id="SignalP"/>
    </source>
</evidence>
<reference evidence="25" key="2">
    <citation type="submission" date="2025-09" db="UniProtKB">
        <authorList>
            <consortium name="Ensembl"/>
        </authorList>
    </citation>
    <scope>IDENTIFICATION</scope>
</reference>
<evidence type="ECO:0000256" key="7">
    <source>
        <dbReference type="ARBA" id="ARBA00022679"/>
    </source>
</evidence>
<dbReference type="NCBIfam" id="TIGR00152">
    <property type="entry name" value="dephospho-CoA kinase"/>
    <property type="match status" value="1"/>
</dbReference>
<dbReference type="HAMAP" id="MF_00376">
    <property type="entry name" value="Dephospho_CoA_kinase"/>
    <property type="match status" value="1"/>
</dbReference>
<evidence type="ECO:0000256" key="16">
    <source>
        <dbReference type="ARBA" id="ARBA00051912"/>
    </source>
</evidence>
<dbReference type="CTD" id="80347"/>
<evidence type="ECO:0000313" key="25">
    <source>
        <dbReference type="Ensembl" id="ENSNGAP00000008631.1"/>
    </source>
</evidence>
<dbReference type="FunFam" id="3.40.50.620:FF:000089">
    <property type="entry name" value="Bifunctional coenzyme A synthase"/>
    <property type="match status" value="1"/>
</dbReference>
<keyword evidence="7" id="KW-0808">Transferase</keyword>
<dbReference type="Pfam" id="PF01467">
    <property type="entry name" value="CTP_transf_like"/>
    <property type="match status" value="1"/>
</dbReference>
<accession>A0A8C6QY55</accession>
<dbReference type="PANTHER" id="PTHR10695:SF46">
    <property type="entry name" value="BIFUNCTIONAL COENZYME A SYNTHASE-RELATED"/>
    <property type="match status" value="1"/>
</dbReference>
<evidence type="ECO:0000256" key="19">
    <source>
        <dbReference type="ARBA" id="ARBA00060696"/>
    </source>
</evidence>
<dbReference type="Gene3D" id="3.40.50.620">
    <property type="entry name" value="HUPs"/>
    <property type="match status" value="1"/>
</dbReference>
<dbReference type="Gene3D" id="3.40.50.300">
    <property type="entry name" value="P-loop containing nucleotide triphosphate hydrolases"/>
    <property type="match status" value="1"/>
</dbReference>
<proteinExistence type="inferred from homology"/>
<comment type="catalytic activity">
    <reaction evidence="16">
        <text>3'-dephospho-CoA + ATP = ADP + CoA + H(+)</text>
        <dbReference type="Rhea" id="RHEA:18245"/>
        <dbReference type="ChEBI" id="CHEBI:15378"/>
        <dbReference type="ChEBI" id="CHEBI:30616"/>
        <dbReference type="ChEBI" id="CHEBI:57287"/>
        <dbReference type="ChEBI" id="CHEBI:57328"/>
        <dbReference type="ChEBI" id="CHEBI:456216"/>
        <dbReference type="EC" id="2.7.1.24"/>
    </reaction>
    <physiologicalReaction direction="left-to-right" evidence="16">
        <dbReference type="Rhea" id="RHEA:18246"/>
    </physiologicalReaction>
</comment>
<comment type="function">
    <text evidence="17">Bifunctional enzyme that catalyzes the fourth and fifth sequential steps of CoA biosynthetic pathway. The fourth reaction is catalyzed by the phosphopantetheine adenylyltransferase, coded by the coaD domain; the fifth reaction is catalyzed by the dephospho-CoA kinase, coded by the coaE domain. May act as a point of CoA biosynthesis regulation.</text>
</comment>
<dbReference type="FunFam" id="3.40.50.300:FF:000899">
    <property type="entry name" value="Bifunctional coenzyme A synthase"/>
    <property type="match status" value="1"/>
</dbReference>
<dbReference type="GeneID" id="103735902"/>
<evidence type="ECO:0000256" key="22">
    <source>
        <dbReference type="ARBA" id="ARBA00067394"/>
    </source>
</evidence>
<dbReference type="PROSITE" id="PS51219">
    <property type="entry name" value="DPCK"/>
    <property type="match status" value="1"/>
</dbReference>
<keyword evidence="6" id="KW-0597">Phosphoprotein</keyword>
<comment type="similarity">
    <text evidence="20">In the central section; belongs to the eukaryotic CoaD family.</text>
</comment>
<dbReference type="GO" id="GO:0005741">
    <property type="term" value="C:mitochondrial outer membrane"/>
    <property type="evidence" value="ECO:0007669"/>
    <property type="project" value="Ensembl"/>
</dbReference>
<protein>
    <recommendedName>
        <fullName evidence="22">Bifunctional coenzyme A synthase</fullName>
        <ecNumber evidence="21">2.7.1.24</ecNumber>
        <ecNumber evidence="4">2.7.7.3</ecNumber>
    </recommendedName>
</protein>
<keyword evidence="12" id="KW-0173">Coenzyme A biosynthesis</keyword>
<evidence type="ECO:0000256" key="18">
    <source>
        <dbReference type="ARBA" id="ARBA00060565"/>
    </source>
</evidence>
<dbReference type="CDD" id="cd02022">
    <property type="entry name" value="DPCK"/>
    <property type="match status" value="1"/>
</dbReference>
<comment type="subunit">
    <text evidence="3">Monomer.</text>
</comment>
<dbReference type="GO" id="GO:0004140">
    <property type="term" value="F:dephospho-CoA kinase activity"/>
    <property type="evidence" value="ECO:0007669"/>
    <property type="project" value="UniProtKB-EC"/>
</dbReference>
<dbReference type="Ensembl" id="ENSNGAT00000014133.1">
    <property type="protein sequence ID" value="ENSNGAP00000008631.1"/>
    <property type="gene ID" value="ENSNGAG00000011553.1"/>
</dbReference>
<evidence type="ECO:0000256" key="6">
    <source>
        <dbReference type="ARBA" id="ARBA00022553"/>
    </source>
</evidence>
<evidence type="ECO:0000256" key="5">
    <source>
        <dbReference type="ARBA" id="ARBA00022490"/>
    </source>
</evidence>
<dbReference type="GO" id="GO:0004595">
    <property type="term" value="F:pantetheine-phosphate adenylyltransferase activity"/>
    <property type="evidence" value="ECO:0007669"/>
    <property type="project" value="UniProtKB-EC"/>
</dbReference>
<dbReference type="OMA" id="TQCLQSY"/>
<dbReference type="EC" id="2.7.7.3" evidence="4"/>
<evidence type="ECO:0000259" key="24">
    <source>
        <dbReference type="Pfam" id="PF01467"/>
    </source>
</evidence>
<dbReference type="EC" id="2.7.1.24" evidence="21"/>
<dbReference type="InterPro" id="IPR004821">
    <property type="entry name" value="Cyt_trans-like"/>
</dbReference>
<feature type="chain" id="PRO_5034451713" description="Bifunctional coenzyme A synthase" evidence="23">
    <location>
        <begin position="19"/>
        <end position="564"/>
    </location>
</feature>
<keyword evidence="9" id="KW-0547">Nucleotide-binding</keyword>
<comment type="subcellular location">
    <subcellularLocation>
        <location evidence="2">Cytoplasm</location>
    </subcellularLocation>
    <subcellularLocation>
        <location evidence="1">Mitochondrion matrix</location>
    </subcellularLocation>
</comment>
<dbReference type="SUPFAM" id="SSF52374">
    <property type="entry name" value="Nucleotidylyl transferase"/>
    <property type="match status" value="1"/>
</dbReference>
<dbReference type="InterPro" id="IPR001977">
    <property type="entry name" value="Depp_CoAkinase"/>
</dbReference>
<dbReference type="InterPro" id="IPR014729">
    <property type="entry name" value="Rossmann-like_a/b/a_fold"/>
</dbReference>
<dbReference type="GO" id="GO:0015937">
    <property type="term" value="P:coenzyme A biosynthetic process"/>
    <property type="evidence" value="ECO:0007669"/>
    <property type="project" value="UniProtKB-KW"/>
</dbReference>
<evidence type="ECO:0000256" key="10">
    <source>
        <dbReference type="ARBA" id="ARBA00022777"/>
    </source>
</evidence>
<evidence type="ECO:0000256" key="11">
    <source>
        <dbReference type="ARBA" id="ARBA00022840"/>
    </source>
</evidence>
<dbReference type="GO" id="GO:0005524">
    <property type="term" value="F:ATP binding"/>
    <property type="evidence" value="ECO:0007669"/>
    <property type="project" value="UniProtKB-KW"/>
</dbReference>
<reference evidence="25" key="1">
    <citation type="submission" date="2025-08" db="UniProtKB">
        <authorList>
            <consortium name="Ensembl"/>
        </authorList>
    </citation>
    <scope>IDENTIFICATION</scope>
</reference>
<dbReference type="Pfam" id="PF01121">
    <property type="entry name" value="CoaE"/>
    <property type="match status" value="1"/>
</dbReference>
<comment type="catalytic activity">
    <reaction evidence="15">
        <text>(R)-4'-phosphopantetheine + ATP + H(+) = 3'-dephospho-CoA + diphosphate</text>
        <dbReference type="Rhea" id="RHEA:19801"/>
        <dbReference type="ChEBI" id="CHEBI:15378"/>
        <dbReference type="ChEBI" id="CHEBI:30616"/>
        <dbReference type="ChEBI" id="CHEBI:33019"/>
        <dbReference type="ChEBI" id="CHEBI:57328"/>
        <dbReference type="ChEBI" id="CHEBI:61723"/>
        <dbReference type="EC" id="2.7.7.3"/>
    </reaction>
    <physiologicalReaction direction="left-to-right" evidence="15">
        <dbReference type="Rhea" id="RHEA:19802"/>
    </physiologicalReaction>
</comment>
<evidence type="ECO:0000256" key="12">
    <source>
        <dbReference type="ARBA" id="ARBA00022993"/>
    </source>
</evidence>
<feature type="domain" description="Cytidyltransferase-like" evidence="24">
    <location>
        <begin position="196"/>
        <end position="339"/>
    </location>
</feature>
<evidence type="ECO:0000256" key="20">
    <source>
        <dbReference type="ARBA" id="ARBA00061673"/>
    </source>
</evidence>
<evidence type="ECO:0000256" key="17">
    <source>
        <dbReference type="ARBA" id="ARBA00059677"/>
    </source>
</evidence>
<evidence type="ECO:0000256" key="13">
    <source>
        <dbReference type="ARBA" id="ARBA00023128"/>
    </source>
</evidence>
<dbReference type="InterPro" id="IPR027417">
    <property type="entry name" value="P-loop_NTPase"/>
</dbReference>
<gene>
    <name evidence="25" type="primary">Coasy</name>
</gene>
<dbReference type="OrthoDB" id="330671at2759"/>
<dbReference type="AlphaFoldDB" id="A0A8C6QY55"/>
<keyword evidence="11" id="KW-0067">ATP-binding</keyword>
<evidence type="ECO:0000256" key="1">
    <source>
        <dbReference type="ARBA" id="ARBA00004305"/>
    </source>
</evidence>
<evidence type="ECO:0000256" key="14">
    <source>
        <dbReference type="ARBA" id="ARBA00023268"/>
    </source>
</evidence>
<dbReference type="GeneTree" id="ENSGT00550000075078"/>
<dbReference type="SUPFAM" id="SSF52540">
    <property type="entry name" value="P-loop containing nucleoside triphosphate hydrolases"/>
    <property type="match status" value="1"/>
</dbReference>
<dbReference type="CDD" id="cd02164">
    <property type="entry name" value="PPAT_CoAS"/>
    <property type="match status" value="1"/>
</dbReference>
<dbReference type="PANTHER" id="PTHR10695">
    <property type="entry name" value="DEPHOSPHO-COA KINASE-RELATED"/>
    <property type="match status" value="1"/>
</dbReference>
<keyword evidence="23" id="KW-0732">Signal</keyword>
<keyword evidence="8" id="KW-0548">Nucleotidyltransferase</keyword>
<dbReference type="GO" id="GO:0005759">
    <property type="term" value="C:mitochondrial matrix"/>
    <property type="evidence" value="ECO:0007669"/>
    <property type="project" value="UniProtKB-SubCell"/>
</dbReference>
<dbReference type="Proteomes" id="UP000694381">
    <property type="component" value="Unassembled WGS sequence"/>
</dbReference>
<comment type="pathway">
    <text evidence="18">Cofactor biosynthesis; coenzyme A biosynthesis; CoA from (R)-pantothenate: step 4/5.</text>
</comment>
<name>A0A8C6QY55_NANGA</name>
<evidence type="ECO:0000256" key="3">
    <source>
        <dbReference type="ARBA" id="ARBA00011245"/>
    </source>
</evidence>
<evidence type="ECO:0000256" key="2">
    <source>
        <dbReference type="ARBA" id="ARBA00004496"/>
    </source>
</evidence>
<evidence type="ECO:0000256" key="15">
    <source>
        <dbReference type="ARBA" id="ARBA00051310"/>
    </source>
</evidence>
<sequence length="564" mass="61922">MAVFRSGLLVLTAPLATLVPRLAPILTSASRLVNHTLYVHLQPGMSLGGPAQPQASPVQATFEVLDFITHLYAGADLHRHLDIRILLTNLQTKNTFLPTLPSSVQNLAHPPEVVLTDFQTLDGSQYNPVKQQLERYATSCYSCSPQLSSVLLYPDYGTGELPAEPQNVPLPSTIRPASPVARSPNQPVCGYHRGAVGGTFDRLHNAHKVLLSVACVLAQEQLVVGVADKDLLKSKLLPELLQPYAERVEHLSEFLVDIKPSLTFEVVPLLDPYGPAGSDPSLEFLVVSEETYRGGMAVNRFRLEHGKEELALYQIQLLKDHSHNENEEDKVSSSSLRQRLLGNLLRSPNERPELPPGLYVLGLTGISGSGKSSVAQLLKSLGAFIIDSDHLGHRAYAPGGPAYEPVVEAFGTDILHKDGTINRKVLGSRVFGSKKQLKILTDIMWPVIAKLARKEMDLAVAKGTTVCVIDAAMLLEAGWQNMVHEVWTIVIPESEAVRRIVERDGLSEAAAQSRLQSQMNGQQLVEQSHVVLSTLWEPHVTQGQVEKAWNLLQKRITKTHQTQD</sequence>
<dbReference type="RefSeq" id="XP_008833527.1">
    <property type="nucleotide sequence ID" value="XM_008835305.3"/>
</dbReference>
<evidence type="ECO:0000256" key="9">
    <source>
        <dbReference type="ARBA" id="ARBA00022741"/>
    </source>
</evidence>
<organism evidence="25 26">
    <name type="scientific">Nannospalax galili</name>
    <name type="common">Northern Israeli blind subterranean mole rat</name>
    <name type="synonym">Spalax galili</name>
    <dbReference type="NCBI Taxonomy" id="1026970"/>
    <lineage>
        <taxon>Eukaryota</taxon>
        <taxon>Metazoa</taxon>
        <taxon>Chordata</taxon>
        <taxon>Craniata</taxon>
        <taxon>Vertebrata</taxon>
        <taxon>Euteleostomi</taxon>
        <taxon>Mammalia</taxon>
        <taxon>Eutheria</taxon>
        <taxon>Euarchontoglires</taxon>
        <taxon>Glires</taxon>
        <taxon>Rodentia</taxon>
        <taxon>Myomorpha</taxon>
        <taxon>Muroidea</taxon>
        <taxon>Spalacidae</taxon>
        <taxon>Spalacinae</taxon>
        <taxon>Nannospalax</taxon>
    </lineage>
</organism>
<evidence type="ECO:0000256" key="21">
    <source>
        <dbReference type="ARBA" id="ARBA00066359"/>
    </source>
</evidence>
<evidence type="ECO:0000313" key="26">
    <source>
        <dbReference type="Proteomes" id="UP000694381"/>
    </source>
</evidence>
<feature type="signal peptide" evidence="23">
    <location>
        <begin position="1"/>
        <end position="18"/>
    </location>
</feature>
<evidence type="ECO:0000256" key="4">
    <source>
        <dbReference type="ARBA" id="ARBA00012392"/>
    </source>
</evidence>